<dbReference type="GO" id="GO:0004252">
    <property type="term" value="F:serine-type endopeptidase activity"/>
    <property type="evidence" value="ECO:0007669"/>
    <property type="project" value="InterPro"/>
</dbReference>
<dbReference type="Gene3D" id="3.30.1380.10">
    <property type="match status" value="1"/>
</dbReference>
<evidence type="ECO:0000313" key="10">
    <source>
        <dbReference type="EMBL" id="NMJ39643.1"/>
    </source>
</evidence>
<feature type="disulfide bond" evidence="8">
    <location>
        <begin position="222"/>
        <end position="229"/>
    </location>
</feature>
<keyword evidence="11" id="KW-1185">Reference proteome</keyword>
<keyword evidence="4" id="KW-0574">Periplasm</keyword>
<feature type="disulfide bond" evidence="8">
    <location>
        <begin position="50"/>
        <end position="272"/>
    </location>
</feature>
<dbReference type="GO" id="GO:0030288">
    <property type="term" value="C:outer membrane-bounded periplasmic space"/>
    <property type="evidence" value="ECO:0007669"/>
    <property type="project" value="InterPro"/>
</dbReference>
<dbReference type="Proteomes" id="UP000548582">
    <property type="component" value="Unassembled WGS sequence"/>
</dbReference>
<accession>A0A848E833</accession>
<dbReference type="AlphaFoldDB" id="A0A848E833"/>
<dbReference type="GO" id="GO:0006508">
    <property type="term" value="P:proteolysis"/>
    <property type="evidence" value="ECO:0007669"/>
    <property type="project" value="UniProtKB-KW"/>
</dbReference>
<feature type="chain" id="PRO_5032663177" evidence="9">
    <location>
        <begin position="21"/>
        <end position="279"/>
    </location>
</feature>
<keyword evidence="5" id="KW-0378">Hydrolase</keyword>
<evidence type="ECO:0000256" key="2">
    <source>
        <dbReference type="ARBA" id="ARBA00022723"/>
    </source>
</evidence>
<evidence type="ECO:0000313" key="11">
    <source>
        <dbReference type="Proteomes" id="UP000548582"/>
    </source>
</evidence>
<keyword evidence="6" id="KW-0862">Zinc</keyword>
<evidence type="ECO:0000256" key="7">
    <source>
        <dbReference type="ARBA" id="ARBA00023049"/>
    </source>
</evidence>
<keyword evidence="3 9" id="KW-0732">Signal</keyword>
<dbReference type="InterPro" id="IPR009045">
    <property type="entry name" value="Zn_M74/Hedgehog-like"/>
</dbReference>
<dbReference type="GO" id="GO:0046872">
    <property type="term" value="F:metal ion binding"/>
    <property type="evidence" value="ECO:0007669"/>
    <property type="project" value="UniProtKB-KW"/>
</dbReference>
<name>A0A848E833_9PROT</name>
<evidence type="ECO:0000256" key="1">
    <source>
        <dbReference type="ARBA" id="ARBA00022670"/>
    </source>
</evidence>
<comment type="caution">
    <text evidence="10">The sequence shown here is derived from an EMBL/GenBank/DDBJ whole genome shotgun (WGS) entry which is preliminary data.</text>
</comment>
<keyword evidence="1" id="KW-0645">Protease</keyword>
<evidence type="ECO:0000256" key="5">
    <source>
        <dbReference type="ARBA" id="ARBA00022801"/>
    </source>
</evidence>
<keyword evidence="2" id="KW-0479">Metal-binding</keyword>
<keyword evidence="8" id="KW-1015">Disulfide bond</keyword>
<evidence type="ECO:0000256" key="6">
    <source>
        <dbReference type="ARBA" id="ARBA00022833"/>
    </source>
</evidence>
<dbReference type="InterPro" id="IPR005073">
    <property type="entry name" value="Peptidase_M74"/>
</dbReference>
<keyword evidence="7" id="KW-0482">Metalloprotease</keyword>
<dbReference type="RefSeq" id="WP_170051972.1">
    <property type="nucleotide sequence ID" value="NZ_JABBKX010000001.1"/>
</dbReference>
<sequence>MGKAALSAILTLILSGAAVAQGITRAELWGAAPTPAPGPARIVGSAGLGCIAGAVQLPDHGPGWQAVNTGRNRHWGHPAMVAWLTTFAQRARAAGFPDLWMGDISQPRGGPMTYGHASHQIGIDADIWLDLSVKPLLPTAQREGIQPASLVLPDGSGVDPRRFTERHAALIRLAAEQPGIDRLLVHAAIKRELCRRHAGEPWLRRVRPWWGHDSHMHIRLPCPAGQAECTGAPPPPPPGDGCDASLDWWFSAEARAPRPRRQGPAPQLAAACAGVLNAR</sequence>
<feature type="disulfide bond" evidence="8">
    <location>
        <begin position="194"/>
        <end position="242"/>
    </location>
</feature>
<dbReference type="SUPFAM" id="SSF55166">
    <property type="entry name" value="Hedgehog/DD-peptidase"/>
    <property type="match status" value="1"/>
</dbReference>
<feature type="signal peptide" evidence="9">
    <location>
        <begin position="1"/>
        <end position="20"/>
    </location>
</feature>
<dbReference type="PIRSF" id="PIRSF018455">
    <property type="entry name" value="MepA"/>
    <property type="match status" value="1"/>
</dbReference>
<organism evidence="10 11">
    <name type="scientific">Neoroseomonas marina</name>
    <dbReference type="NCBI Taxonomy" id="1232220"/>
    <lineage>
        <taxon>Bacteria</taxon>
        <taxon>Pseudomonadati</taxon>
        <taxon>Pseudomonadota</taxon>
        <taxon>Alphaproteobacteria</taxon>
        <taxon>Acetobacterales</taxon>
        <taxon>Acetobacteraceae</taxon>
        <taxon>Neoroseomonas</taxon>
    </lineage>
</organism>
<dbReference type="NCBIfam" id="NF006947">
    <property type="entry name" value="PRK09429.1"/>
    <property type="match status" value="1"/>
</dbReference>
<proteinExistence type="predicted"/>
<dbReference type="EMBL" id="JABBKX010000001">
    <property type="protein sequence ID" value="NMJ39643.1"/>
    <property type="molecule type" value="Genomic_DNA"/>
</dbReference>
<evidence type="ECO:0000256" key="3">
    <source>
        <dbReference type="ARBA" id="ARBA00022729"/>
    </source>
</evidence>
<dbReference type="Pfam" id="PF03411">
    <property type="entry name" value="Peptidase_M74"/>
    <property type="match status" value="1"/>
</dbReference>
<gene>
    <name evidence="10" type="primary">mepA</name>
    <name evidence="10" type="ORF">GWK16_00205</name>
</gene>
<evidence type="ECO:0000256" key="8">
    <source>
        <dbReference type="PIRSR" id="PIRSR018455-2"/>
    </source>
</evidence>
<evidence type="ECO:0000256" key="4">
    <source>
        <dbReference type="ARBA" id="ARBA00022764"/>
    </source>
</evidence>
<evidence type="ECO:0000256" key="9">
    <source>
        <dbReference type="SAM" id="SignalP"/>
    </source>
</evidence>
<dbReference type="GO" id="GO:0008237">
    <property type="term" value="F:metallopeptidase activity"/>
    <property type="evidence" value="ECO:0007669"/>
    <property type="project" value="UniProtKB-KW"/>
</dbReference>
<reference evidence="10 11" key="1">
    <citation type="submission" date="2020-03" db="EMBL/GenBank/DDBJ databases">
        <authorList>
            <person name="Sun Q."/>
        </authorList>
    </citation>
    <scope>NUCLEOTIDE SEQUENCE [LARGE SCALE GENOMIC DNA]</scope>
    <source>
        <strain evidence="10 11">JC162</strain>
    </source>
</reference>
<protein>
    <submittedName>
        <fullName evidence="10">Penicillin-insensitive murein endopeptidase</fullName>
    </submittedName>
</protein>